<reference evidence="1" key="1">
    <citation type="submission" date="2020-02" db="EMBL/GenBank/DDBJ databases">
        <authorList>
            <person name="Meier V. D."/>
        </authorList>
    </citation>
    <scope>NUCLEOTIDE SEQUENCE</scope>
    <source>
        <strain evidence="1">AVDCRST_MAG16</strain>
    </source>
</reference>
<evidence type="ECO:0008006" key="2">
    <source>
        <dbReference type="Google" id="ProtNLM"/>
    </source>
</evidence>
<organism evidence="1">
    <name type="scientific">uncultured Frankineae bacterium</name>
    <dbReference type="NCBI Taxonomy" id="437475"/>
    <lineage>
        <taxon>Bacteria</taxon>
        <taxon>Bacillati</taxon>
        <taxon>Actinomycetota</taxon>
        <taxon>Actinomycetes</taxon>
        <taxon>Frankiales</taxon>
        <taxon>environmental samples</taxon>
    </lineage>
</organism>
<accession>A0A6J4KVP6</accession>
<proteinExistence type="predicted"/>
<dbReference type="EMBL" id="CADCUE010000039">
    <property type="protein sequence ID" value="CAA9316360.1"/>
    <property type="molecule type" value="Genomic_DNA"/>
</dbReference>
<dbReference type="AlphaFoldDB" id="A0A6J4KVP6"/>
<gene>
    <name evidence="1" type="ORF">AVDCRST_MAG16-455</name>
</gene>
<dbReference type="PROSITE" id="PS51257">
    <property type="entry name" value="PROKAR_LIPOPROTEIN"/>
    <property type="match status" value="1"/>
</dbReference>
<evidence type="ECO:0000313" key="1">
    <source>
        <dbReference type="EMBL" id="CAA9316360.1"/>
    </source>
</evidence>
<protein>
    <recommendedName>
        <fullName evidence="2">Lipoprotein</fullName>
    </recommendedName>
</protein>
<name>A0A6J4KVP6_9ACTN</name>
<sequence>MPLLRALVLCLALAACSGGGDDEAAEEVDPKKAYVEAASKVCSDADAQFARLTAPATPAEFGPYVTQTVQIAENVQTDLAALTPPEQDRAELERKVLDPFAALVTSGKEFSARVTAAGADEAQLLPLLAERPTSAGIDKEYLRSYGLQSCADAVSRVG</sequence>